<accession>T2GFI5</accession>
<reference evidence="2 3" key="1">
    <citation type="journal article" date="2013" name="J. Bacteriol.">
        <title>Roles of HynAB and Ech, the only two hydrogenases found in the model sulfate reducer Desulfovibrio gigas.</title>
        <authorList>
            <person name="Morais-Silva F.O."/>
            <person name="Santos C.I."/>
            <person name="Rodrigues R."/>
            <person name="Pereira I.A."/>
            <person name="Rodrigues-Pousada C."/>
        </authorList>
    </citation>
    <scope>NUCLEOTIDE SEQUENCE [LARGE SCALE GENOMIC DNA]</scope>
    <source>
        <strain evidence="3">ATCC 19364 / DSM 1382 / NCIMB 9332 / VKM B-1759</strain>
    </source>
</reference>
<name>T2GFI5_MEGG1</name>
<keyword evidence="1" id="KW-0732">Signal</keyword>
<evidence type="ECO:0008006" key="4">
    <source>
        <dbReference type="Google" id="ProtNLM"/>
    </source>
</evidence>
<dbReference type="HOGENOM" id="CLU_2245585_0_0_7"/>
<dbReference type="AlphaFoldDB" id="T2GFI5"/>
<reference evidence="3" key="2">
    <citation type="submission" date="2013-07" db="EMBL/GenBank/DDBJ databases">
        <authorList>
            <person name="Morais-Silva F.O."/>
            <person name="Rezende A.M."/>
            <person name="Pimentel C."/>
            <person name="Resende D.M."/>
            <person name="Santos C.I."/>
            <person name="Clemente C."/>
            <person name="de Oliveira L.M."/>
            <person name="da Silva S.M."/>
            <person name="Costa D.A."/>
            <person name="Varela-Raposo A."/>
            <person name="Horacio E.C.A."/>
            <person name="Matos M."/>
            <person name="Flores O."/>
            <person name="Ruiz J.C."/>
            <person name="Rodrigues-Pousada C."/>
        </authorList>
    </citation>
    <scope>NUCLEOTIDE SEQUENCE [LARGE SCALE GENOMIC DNA]</scope>
    <source>
        <strain evidence="3">ATCC 19364 / DSM 1382 / NCIMB 9332 / VKM B-1759</strain>
    </source>
</reference>
<dbReference type="OrthoDB" id="9792547at2"/>
<keyword evidence="3" id="KW-1185">Reference proteome</keyword>
<dbReference type="PATRIC" id="fig|1121448.10.peg.3145"/>
<evidence type="ECO:0000313" key="3">
    <source>
        <dbReference type="Proteomes" id="UP000016587"/>
    </source>
</evidence>
<dbReference type="RefSeq" id="WP_021761989.1">
    <property type="nucleotide sequence ID" value="NC_022444.1"/>
</dbReference>
<dbReference type="KEGG" id="dgg:DGI_3187"/>
<dbReference type="Proteomes" id="UP000016587">
    <property type="component" value="Chromosome"/>
</dbReference>
<dbReference type="STRING" id="1121448.DGI_3187"/>
<evidence type="ECO:0000313" key="2">
    <source>
        <dbReference type="EMBL" id="AGW14896.1"/>
    </source>
</evidence>
<protein>
    <recommendedName>
        <fullName evidence="4">Lipoprotein</fullName>
    </recommendedName>
</protein>
<organism evidence="2 3">
    <name type="scientific">Megalodesulfovibrio gigas (strain ATCC 19364 / DSM 1382 / NCIMB 9332 / VKM B-1759)</name>
    <name type="common">Desulfovibrio gigas</name>
    <dbReference type="NCBI Taxonomy" id="1121448"/>
    <lineage>
        <taxon>Bacteria</taxon>
        <taxon>Pseudomonadati</taxon>
        <taxon>Thermodesulfobacteriota</taxon>
        <taxon>Desulfovibrionia</taxon>
        <taxon>Desulfovibrionales</taxon>
        <taxon>Desulfovibrionaceae</taxon>
        <taxon>Megalodesulfovibrio</taxon>
    </lineage>
</organism>
<sequence>MPPYQSLTAFRPFLRAFLAALACCVVLVAGCASEPGINWEERYLVYNYADAVRDYGEPAACSGEPGGGRVCSWKTGGAFEYRDQMVMKFDAADLLVSYRTAKIR</sequence>
<evidence type="ECO:0000256" key="1">
    <source>
        <dbReference type="SAM" id="SignalP"/>
    </source>
</evidence>
<dbReference type="EMBL" id="CP006585">
    <property type="protein sequence ID" value="AGW14896.1"/>
    <property type="molecule type" value="Genomic_DNA"/>
</dbReference>
<proteinExistence type="predicted"/>
<feature type="signal peptide" evidence="1">
    <location>
        <begin position="1"/>
        <end position="22"/>
    </location>
</feature>
<gene>
    <name evidence="2" type="ORF">DGI_3187</name>
</gene>
<feature type="chain" id="PRO_5004588351" description="Lipoprotein" evidence="1">
    <location>
        <begin position="23"/>
        <end position="104"/>
    </location>
</feature>